<dbReference type="EMBL" id="CP018911">
    <property type="protein sequence ID" value="AZU03679.1"/>
    <property type="molecule type" value="Genomic_DNA"/>
</dbReference>
<evidence type="ECO:0000256" key="5">
    <source>
        <dbReference type="ARBA" id="ARBA00022825"/>
    </source>
</evidence>
<dbReference type="PROSITE" id="PS00138">
    <property type="entry name" value="SUBTILASE_SER"/>
    <property type="match status" value="1"/>
</dbReference>
<dbReference type="InterPro" id="IPR015500">
    <property type="entry name" value="Peptidase_S8_subtilisin-rel"/>
</dbReference>
<comment type="similarity">
    <text evidence="1 6">Belongs to the peptidase S8 family.</text>
</comment>
<protein>
    <submittedName>
        <fullName evidence="8">Peptidase S8/S53 subtilisin kexin sedolisin</fullName>
    </submittedName>
</protein>
<dbReference type="InterPro" id="IPR050131">
    <property type="entry name" value="Peptidase_S8_subtilisin-like"/>
</dbReference>
<evidence type="ECO:0000256" key="1">
    <source>
        <dbReference type="ARBA" id="ARBA00011073"/>
    </source>
</evidence>
<feature type="active site" description="Charge relay system" evidence="6">
    <location>
        <position position="36"/>
    </location>
</feature>
<dbReference type="AlphaFoldDB" id="A0A3T0E8P1"/>
<evidence type="ECO:0000313" key="8">
    <source>
        <dbReference type="EMBL" id="AZU03679.1"/>
    </source>
</evidence>
<dbReference type="PRINTS" id="PR00723">
    <property type="entry name" value="SUBTILISIN"/>
</dbReference>
<dbReference type="KEGG" id="gak:X907_1141"/>
<feature type="active site" description="Charge relay system" evidence="6">
    <location>
        <position position="2"/>
    </location>
</feature>
<dbReference type="Pfam" id="PF00082">
    <property type="entry name" value="Peptidase_S8"/>
    <property type="match status" value="1"/>
</dbReference>
<dbReference type="PROSITE" id="PS00137">
    <property type="entry name" value="SUBTILASE_HIS"/>
    <property type="match status" value="1"/>
</dbReference>
<gene>
    <name evidence="8" type="ORF">X907_1141</name>
</gene>
<keyword evidence="9" id="KW-1185">Reference proteome</keyword>
<keyword evidence="4 6" id="KW-0378">Hydrolase</keyword>
<evidence type="ECO:0000256" key="3">
    <source>
        <dbReference type="ARBA" id="ARBA00022729"/>
    </source>
</evidence>
<keyword evidence="2 6" id="KW-0645">Protease</keyword>
<keyword evidence="5 6" id="KW-0720">Serine protease</keyword>
<dbReference type="PANTHER" id="PTHR43806:SF11">
    <property type="entry name" value="CEREVISIN-RELATED"/>
    <property type="match status" value="1"/>
</dbReference>
<keyword evidence="3" id="KW-0732">Signal</keyword>
<proteinExistence type="inferred from homology"/>
<dbReference type="GO" id="GO:0004252">
    <property type="term" value="F:serine-type endopeptidase activity"/>
    <property type="evidence" value="ECO:0007669"/>
    <property type="project" value="UniProtKB-UniRule"/>
</dbReference>
<dbReference type="InterPro" id="IPR036852">
    <property type="entry name" value="Peptidase_S8/S53_dom_sf"/>
</dbReference>
<dbReference type="SUPFAM" id="SSF52743">
    <property type="entry name" value="Subtilisin-like"/>
    <property type="match status" value="1"/>
</dbReference>
<name>A0A3T0E8P1_9PROT</name>
<dbReference type="CDD" id="cd04848">
    <property type="entry name" value="Peptidases_S8_Autotransporter_serine_protease_like"/>
    <property type="match status" value="1"/>
</dbReference>
<dbReference type="InterPro" id="IPR022398">
    <property type="entry name" value="Peptidase_S8_His-AS"/>
</dbReference>
<sequence length="679" mass="71392">MDSGINQSHPEFHRRISSASTDIVSSRGELEDIDGHGTGVAGVIVANKNNQGGHGVAFESIVLAIRADTPGTCEDDDPDDGGCRFSDANIAASIDYAISHNARVINLSLGRDIGSNDSLTQTFAAMRRAVNAGIFIVVSAGNSGEETDGTGDQPNFPANFANMPDAQGFVVAVGAVQCPDGGENCAPGETVITSFSNRAGNAGETFLMAPGRRILTPFLDDDDGDPRLVLYSGTSFAAPHVAGALALLLDAFPNLQGNDALQILFDTALDLGAPGTDSIYGRGLIDLAAAFQPVGATSMRLGTGEAIPLDLLLSAPDGPAGDWLWESGLVDDAVLRDSYRRPFHFSADRPSFAPDSALNAMESAAAAGLARASRTQVGPASINLRMNWQPPHLLRNLPQDWYQSAPDMSFAFRQGGLSVEAGRGFSSPAPVGGAGVSVLSETLFSGAVARFAGSREWVAASYEFGPAAFHMRSSSGDNSAFNAVGFTYTLRSGRLTGQTVGLETGTGQETGSVMGGRLAARFGAEDAADTQFTAALWSGQLPLGWRGSARAEYVTGQFNTPASLTVEQELGASAWSAGIDRPLAGGRFGFTLSQPLRMEHGRISARVPVNVDREDRVSYERRHASLTPSGREISLEAAWRKQLTTQVDAAFAARVTREPGHIADAEPQALGWASIRARW</sequence>
<dbReference type="Proteomes" id="UP000286954">
    <property type="component" value="Chromosome"/>
</dbReference>
<evidence type="ECO:0000256" key="4">
    <source>
        <dbReference type="ARBA" id="ARBA00022801"/>
    </source>
</evidence>
<evidence type="ECO:0000256" key="6">
    <source>
        <dbReference type="PROSITE-ProRule" id="PRU01240"/>
    </source>
</evidence>
<evidence type="ECO:0000313" key="9">
    <source>
        <dbReference type="Proteomes" id="UP000286954"/>
    </source>
</evidence>
<feature type="active site" description="Charge relay system" evidence="6">
    <location>
        <position position="235"/>
    </location>
</feature>
<dbReference type="InterPro" id="IPR000209">
    <property type="entry name" value="Peptidase_S8/S53_dom"/>
</dbReference>
<organism evidence="8 9">
    <name type="scientific">Glycocaulis alkaliphilus</name>
    <dbReference type="NCBI Taxonomy" id="1434191"/>
    <lineage>
        <taxon>Bacteria</taxon>
        <taxon>Pseudomonadati</taxon>
        <taxon>Pseudomonadota</taxon>
        <taxon>Alphaproteobacteria</taxon>
        <taxon>Maricaulales</taxon>
        <taxon>Maricaulaceae</taxon>
        <taxon>Glycocaulis</taxon>
    </lineage>
</organism>
<dbReference type="PANTHER" id="PTHR43806">
    <property type="entry name" value="PEPTIDASE S8"/>
    <property type="match status" value="1"/>
</dbReference>
<dbReference type="PROSITE" id="PS51892">
    <property type="entry name" value="SUBTILASE"/>
    <property type="match status" value="1"/>
</dbReference>
<feature type="domain" description="Peptidase S8/S53" evidence="7">
    <location>
        <begin position="1"/>
        <end position="283"/>
    </location>
</feature>
<dbReference type="InterPro" id="IPR023828">
    <property type="entry name" value="Peptidase_S8_Ser-AS"/>
</dbReference>
<evidence type="ECO:0000256" key="2">
    <source>
        <dbReference type="ARBA" id="ARBA00022670"/>
    </source>
</evidence>
<evidence type="ECO:0000259" key="7">
    <source>
        <dbReference type="Pfam" id="PF00082"/>
    </source>
</evidence>
<dbReference type="Gene3D" id="3.40.50.200">
    <property type="entry name" value="Peptidase S8/S53 domain"/>
    <property type="match status" value="1"/>
</dbReference>
<accession>A0A3T0E8P1</accession>
<dbReference type="GO" id="GO:0006508">
    <property type="term" value="P:proteolysis"/>
    <property type="evidence" value="ECO:0007669"/>
    <property type="project" value="UniProtKB-KW"/>
</dbReference>
<reference evidence="8 9" key="1">
    <citation type="submission" date="2016-12" db="EMBL/GenBank/DDBJ databases">
        <title>The genome of dimorphic prosthecate Glycocaulis alkaliphilus 6b-8t, isolated from crude oil dictates its adaptability in petroleum environments.</title>
        <authorList>
            <person name="Wu X.-L."/>
            <person name="Geng S."/>
        </authorList>
    </citation>
    <scope>NUCLEOTIDE SEQUENCE [LARGE SCALE GENOMIC DNA]</scope>
    <source>
        <strain evidence="8 9">6B-8</strain>
    </source>
</reference>
<dbReference type="InterPro" id="IPR034061">
    <property type="entry name" value="Peptidases_S8_Autotransporter"/>
</dbReference>